<reference evidence="9" key="1">
    <citation type="submission" date="2023-07" db="EMBL/GenBank/DDBJ databases">
        <title>Genome mining of underrepresented organisms for secondary metabolites.</title>
        <authorList>
            <person name="D'Agostino P.M."/>
        </authorList>
    </citation>
    <scope>NUCLEOTIDE SEQUENCE [LARGE SCALE GENOMIC DNA]</scope>
    <source>
        <strain evidence="9">WS4403</strain>
    </source>
</reference>
<comment type="caution">
    <text evidence="8">The sequence shown here is derived from an EMBL/GenBank/DDBJ whole genome shotgun (WGS) entry which is preliminary data.</text>
</comment>
<evidence type="ECO:0000256" key="4">
    <source>
        <dbReference type="ARBA" id="ARBA00022989"/>
    </source>
</evidence>
<name>A0ABS4PCM8_9GAMM</name>
<dbReference type="Pfam" id="PF00884">
    <property type="entry name" value="Sulfatase"/>
    <property type="match status" value="1"/>
</dbReference>
<organism evidence="8 9">
    <name type="scientific">Winslowiella toletana</name>
    <dbReference type="NCBI Taxonomy" id="92490"/>
    <lineage>
        <taxon>Bacteria</taxon>
        <taxon>Pseudomonadati</taxon>
        <taxon>Pseudomonadota</taxon>
        <taxon>Gammaproteobacteria</taxon>
        <taxon>Enterobacterales</taxon>
        <taxon>Erwiniaceae</taxon>
        <taxon>Winslowiella</taxon>
    </lineage>
</organism>
<dbReference type="PANTHER" id="PTHR47371">
    <property type="entry name" value="LIPOTEICHOIC ACID SYNTHASE"/>
    <property type="match status" value="1"/>
</dbReference>
<dbReference type="InterPro" id="IPR000917">
    <property type="entry name" value="Sulfatase_N"/>
</dbReference>
<feature type="transmembrane region" description="Helical" evidence="6">
    <location>
        <begin position="145"/>
        <end position="166"/>
    </location>
</feature>
<comment type="subcellular location">
    <subcellularLocation>
        <location evidence="1">Cell membrane</location>
        <topology evidence="1">Multi-pass membrane protein</topology>
    </subcellularLocation>
</comment>
<proteinExistence type="predicted"/>
<keyword evidence="5 6" id="KW-0472">Membrane</keyword>
<dbReference type="EMBL" id="JAGGMQ010000001">
    <property type="protein sequence ID" value="MBP2170406.1"/>
    <property type="molecule type" value="Genomic_DNA"/>
</dbReference>
<dbReference type="Gene3D" id="3.40.720.10">
    <property type="entry name" value="Alkaline Phosphatase, subunit A"/>
    <property type="match status" value="1"/>
</dbReference>
<protein>
    <submittedName>
        <fullName evidence="8">Phosphoglycerol transferase MdoB-like AlkP superfamily enzyme</fullName>
    </submittedName>
</protein>
<keyword evidence="9" id="KW-1185">Reference proteome</keyword>
<sequence length="687" mass="78274">MWFYRLRQIFTALLLPWLLAVVIQALGRIYLLFTYGTSETLADVSQDIKRMFWTGTLFDIRIASLLFVPCLLIAAVVAINNRGFYLWQRFWPWLATFLSLVIATLTVVNVFYYATFDRFIDIFIFGLVEDDTVAVLSTIWADYPVIRALLSLGIFAVMAFFGYRYWQHWLNSRQVRNSNLPVSIISTLIILFTCFAGMRGSLGTFPLRQDDAQVSEIKLLNMLTPNGLIALDWAFKAHAKSNHFAEATDEEGAKLLSRFLQQPTPASLLPFMAKTDLNPTAKNNPPHVVLAVMESMGYDLASYDRSDRDLFGALRQHWQSDWHFDRFISEGDGTIDTLSRFFVRSPMSSIGQSSAQTTDFASNMFKPFLANGYKIIYVTSGNGAWHNINQFLPQLGVSEFIEQNGLKKRYPSAQIATWGVPDEYMFRYIEERLQEADKKGEHVFIMAMSTTHHPPYRTPAGYNKTTFYLTDKEKNRLKNLASGDELQEVMNTLRYSNDYLGQFISNVKENNSLGSKTIIVATGDHNIRSIGYPDPEELVLGHAVPFYIYVPPTYRHNSFFDANRLGSHKDILPTLYQLSLSDTVYYRTGCNLLARTLDSTWCQGYNPEVAITAEGACLLKGKTEFRPWKTQSGLLLGDPEPMNATQQELCHRWGAFTDLLWWQLNRQVLGKSNNLTDPRPTGQQSNG</sequence>
<evidence type="ECO:0000313" key="9">
    <source>
        <dbReference type="Proteomes" id="UP001195624"/>
    </source>
</evidence>
<feature type="domain" description="Sulfatase N-terminal" evidence="7">
    <location>
        <begin position="286"/>
        <end position="578"/>
    </location>
</feature>
<keyword evidence="4 6" id="KW-1133">Transmembrane helix</keyword>
<evidence type="ECO:0000256" key="6">
    <source>
        <dbReference type="SAM" id="Phobius"/>
    </source>
</evidence>
<feature type="transmembrane region" description="Helical" evidence="6">
    <location>
        <begin position="91"/>
        <end position="114"/>
    </location>
</feature>
<evidence type="ECO:0000256" key="1">
    <source>
        <dbReference type="ARBA" id="ARBA00004651"/>
    </source>
</evidence>
<gene>
    <name evidence="8" type="ORF">J2125_003598</name>
</gene>
<dbReference type="CDD" id="cd16015">
    <property type="entry name" value="LTA_synthase"/>
    <property type="match status" value="1"/>
</dbReference>
<dbReference type="InterPro" id="IPR017850">
    <property type="entry name" value="Alkaline_phosphatase_core_sf"/>
</dbReference>
<dbReference type="SUPFAM" id="SSF53649">
    <property type="entry name" value="Alkaline phosphatase-like"/>
    <property type="match status" value="1"/>
</dbReference>
<dbReference type="InterPro" id="IPR050448">
    <property type="entry name" value="OpgB/LTA_synthase_biosynth"/>
</dbReference>
<feature type="transmembrane region" description="Helical" evidence="6">
    <location>
        <begin position="178"/>
        <end position="198"/>
    </location>
</feature>
<evidence type="ECO:0000256" key="3">
    <source>
        <dbReference type="ARBA" id="ARBA00022692"/>
    </source>
</evidence>
<feature type="transmembrane region" description="Helical" evidence="6">
    <location>
        <begin position="60"/>
        <end position="79"/>
    </location>
</feature>
<dbReference type="PANTHER" id="PTHR47371:SF3">
    <property type="entry name" value="PHOSPHOGLYCEROL TRANSFERASE I"/>
    <property type="match status" value="1"/>
</dbReference>
<keyword evidence="2" id="KW-1003">Cell membrane</keyword>
<evidence type="ECO:0000259" key="7">
    <source>
        <dbReference type="Pfam" id="PF00884"/>
    </source>
</evidence>
<evidence type="ECO:0000313" key="8">
    <source>
        <dbReference type="EMBL" id="MBP2170406.1"/>
    </source>
</evidence>
<evidence type="ECO:0000256" key="2">
    <source>
        <dbReference type="ARBA" id="ARBA00022475"/>
    </source>
</evidence>
<accession>A0ABS4PCM8</accession>
<dbReference type="RefSeq" id="WP_026111403.1">
    <property type="nucleotide sequence ID" value="NZ_JAGGMQ010000001.1"/>
</dbReference>
<keyword evidence="3 6" id="KW-0812">Transmembrane</keyword>
<dbReference type="Proteomes" id="UP001195624">
    <property type="component" value="Unassembled WGS sequence"/>
</dbReference>
<evidence type="ECO:0000256" key="5">
    <source>
        <dbReference type="ARBA" id="ARBA00023136"/>
    </source>
</evidence>